<organism evidence="7 8">
    <name type="scientific">Calidris pygmaea</name>
    <name type="common">Spoon-billed sandpiper</name>
    <dbReference type="NCBI Taxonomy" id="425635"/>
    <lineage>
        <taxon>Eukaryota</taxon>
        <taxon>Metazoa</taxon>
        <taxon>Chordata</taxon>
        <taxon>Craniata</taxon>
        <taxon>Vertebrata</taxon>
        <taxon>Euteleostomi</taxon>
        <taxon>Archelosauria</taxon>
        <taxon>Archosauria</taxon>
        <taxon>Dinosauria</taxon>
        <taxon>Saurischia</taxon>
        <taxon>Theropoda</taxon>
        <taxon>Coelurosauria</taxon>
        <taxon>Aves</taxon>
        <taxon>Neognathae</taxon>
        <taxon>Neoaves</taxon>
        <taxon>Charadriiformes</taxon>
        <taxon>Scolopacidae</taxon>
        <taxon>Calidris</taxon>
    </lineage>
</organism>
<dbReference type="Ensembl" id="ENSCPGT00000018109.1">
    <property type="protein sequence ID" value="ENSCPGP00000016552.1"/>
    <property type="gene ID" value="ENSCPGG00000011624.1"/>
</dbReference>
<dbReference type="GO" id="GO:0006412">
    <property type="term" value="P:translation"/>
    <property type="evidence" value="ECO:0007669"/>
    <property type="project" value="InterPro"/>
</dbReference>
<feature type="region of interest" description="Disordered" evidence="6">
    <location>
        <begin position="41"/>
        <end position="124"/>
    </location>
</feature>
<comment type="similarity">
    <text evidence="1">Belongs to the eukaryotic ribosomal protein eS28 family.</text>
</comment>
<feature type="compositionally biased region" description="Low complexity" evidence="6">
    <location>
        <begin position="59"/>
        <end position="85"/>
    </location>
</feature>
<dbReference type="Gene3D" id="2.40.50.140">
    <property type="entry name" value="Nucleic acid-binding proteins"/>
    <property type="match status" value="1"/>
</dbReference>
<dbReference type="GO" id="GO:0030490">
    <property type="term" value="P:maturation of SSU-rRNA"/>
    <property type="evidence" value="ECO:0007669"/>
    <property type="project" value="TreeGrafter"/>
</dbReference>
<dbReference type="InterPro" id="IPR012340">
    <property type="entry name" value="NA-bd_OB-fold"/>
</dbReference>
<reference evidence="7" key="2">
    <citation type="submission" date="2025-09" db="UniProtKB">
        <authorList>
            <consortium name="Ensembl"/>
        </authorList>
    </citation>
    <scope>IDENTIFICATION</scope>
</reference>
<dbReference type="GO" id="GO:0022627">
    <property type="term" value="C:cytosolic small ribosomal subunit"/>
    <property type="evidence" value="ECO:0007669"/>
    <property type="project" value="TreeGrafter"/>
</dbReference>
<keyword evidence="2" id="KW-0689">Ribosomal protein</keyword>
<dbReference type="InterPro" id="IPR000289">
    <property type="entry name" value="Ribosomal_eS28"/>
</dbReference>
<evidence type="ECO:0000256" key="6">
    <source>
        <dbReference type="SAM" id="MobiDB-lite"/>
    </source>
</evidence>
<evidence type="ECO:0000256" key="2">
    <source>
        <dbReference type="ARBA" id="ARBA00022980"/>
    </source>
</evidence>
<dbReference type="PANTHER" id="PTHR10769">
    <property type="entry name" value="40S RIBOSOMAL PROTEIN S28"/>
    <property type="match status" value="1"/>
</dbReference>
<protein>
    <recommendedName>
        <fullName evidence="4">Small ribosomal subunit protein eS28</fullName>
    </recommendedName>
    <alternativeName>
        <fullName evidence="5">40S ribosomal protein S28</fullName>
    </alternativeName>
</protein>
<name>A0A8C3K1R1_9CHAR</name>
<dbReference type="GO" id="GO:0000028">
    <property type="term" value="P:ribosomal small subunit assembly"/>
    <property type="evidence" value="ECO:0007669"/>
    <property type="project" value="TreeGrafter"/>
</dbReference>
<dbReference type="Pfam" id="PF01200">
    <property type="entry name" value="Ribosomal_S28e"/>
    <property type="match status" value="1"/>
</dbReference>
<evidence type="ECO:0000256" key="5">
    <source>
        <dbReference type="ARBA" id="ARBA00035453"/>
    </source>
</evidence>
<dbReference type="CDD" id="cd04457">
    <property type="entry name" value="S1_S28E"/>
    <property type="match status" value="1"/>
</dbReference>
<feature type="region of interest" description="Disordered" evidence="6">
    <location>
        <begin position="154"/>
        <end position="185"/>
    </location>
</feature>
<sequence length="243" mass="24276">MDTSRVQPIKLARVTKVLGRTGSQGQCTQVRVEFMDDTSRSIIRNVKGPGRGGGGGRAGIAPGARPGRAPPLGRSPPGGSPLAPGMEAPPPPCPRRRGSPCPRGPPRVGYSPSQSHGGKGCRGGARKVCVPCPGRPGGPLSWLPWGRGVPCPSGPRKGSVPCPNHPRDGGSPAPVPPGMGCPHSSHPGDGDVPVLLTSGMVTLETGGSPALSSTPPLAGGLRVAGVQLLPLAPPSSLPGPCGL</sequence>
<evidence type="ECO:0000313" key="7">
    <source>
        <dbReference type="Ensembl" id="ENSCPGP00000016552.1"/>
    </source>
</evidence>
<keyword evidence="8" id="KW-1185">Reference proteome</keyword>
<dbReference type="Proteomes" id="UP000694419">
    <property type="component" value="Unplaced"/>
</dbReference>
<proteinExistence type="inferred from homology"/>
<accession>A0A8C3K1R1</accession>
<dbReference type="AlphaFoldDB" id="A0A8C3K1R1"/>
<dbReference type="PANTHER" id="PTHR10769:SF3">
    <property type="entry name" value="SMALL RIBOSOMAL SUBUNIT PROTEIN ES28"/>
    <property type="match status" value="1"/>
</dbReference>
<evidence type="ECO:0000256" key="3">
    <source>
        <dbReference type="ARBA" id="ARBA00023274"/>
    </source>
</evidence>
<reference evidence="7" key="1">
    <citation type="submission" date="2025-08" db="UniProtKB">
        <authorList>
            <consortium name="Ensembl"/>
        </authorList>
    </citation>
    <scope>IDENTIFICATION</scope>
</reference>
<dbReference type="GO" id="GO:0003735">
    <property type="term" value="F:structural constituent of ribosome"/>
    <property type="evidence" value="ECO:0007669"/>
    <property type="project" value="InterPro"/>
</dbReference>
<dbReference type="SUPFAM" id="SSF50249">
    <property type="entry name" value="Nucleic acid-binding proteins"/>
    <property type="match status" value="1"/>
</dbReference>
<evidence type="ECO:0000256" key="1">
    <source>
        <dbReference type="ARBA" id="ARBA00005943"/>
    </source>
</evidence>
<evidence type="ECO:0000256" key="4">
    <source>
        <dbReference type="ARBA" id="ARBA00035146"/>
    </source>
</evidence>
<evidence type="ECO:0000313" key="8">
    <source>
        <dbReference type="Proteomes" id="UP000694419"/>
    </source>
</evidence>
<keyword evidence="3" id="KW-0687">Ribonucleoprotein</keyword>
<feature type="compositionally biased region" description="Gly residues" evidence="6">
    <location>
        <begin position="49"/>
        <end position="58"/>
    </location>
</feature>